<evidence type="ECO:0000256" key="1">
    <source>
        <dbReference type="SAM" id="MobiDB-lite"/>
    </source>
</evidence>
<dbReference type="EMBL" id="QJNS01000158">
    <property type="protein sequence ID" value="RYO84615.1"/>
    <property type="molecule type" value="Genomic_DNA"/>
</dbReference>
<gene>
    <name evidence="2" type="ORF">DL762_005605</name>
</gene>
<feature type="region of interest" description="Disordered" evidence="1">
    <location>
        <begin position="46"/>
        <end position="107"/>
    </location>
</feature>
<reference evidence="2 3" key="1">
    <citation type="submission" date="2018-06" db="EMBL/GenBank/DDBJ databases">
        <title>Complete Genomes of Monosporascus.</title>
        <authorList>
            <person name="Robinson A.J."/>
            <person name="Natvig D.O."/>
        </authorList>
    </citation>
    <scope>NUCLEOTIDE SEQUENCE [LARGE SCALE GENOMIC DNA]</scope>
    <source>
        <strain evidence="2 3">CBS 609.92</strain>
    </source>
</reference>
<protein>
    <submittedName>
        <fullName evidence="2">Uncharacterized protein</fullName>
    </submittedName>
</protein>
<comment type="caution">
    <text evidence="2">The sequence shown here is derived from an EMBL/GenBank/DDBJ whole genome shotgun (WGS) entry which is preliminary data.</text>
</comment>
<feature type="compositionally biased region" description="Gly residues" evidence="1">
    <location>
        <begin position="94"/>
        <end position="107"/>
    </location>
</feature>
<evidence type="ECO:0000313" key="2">
    <source>
        <dbReference type="EMBL" id="RYO84615.1"/>
    </source>
</evidence>
<keyword evidence="3" id="KW-1185">Reference proteome</keyword>
<accession>A0ABY0H8V5</accession>
<proteinExistence type="predicted"/>
<name>A0ABY0H8V5_9PEZI</name>
<sequence>MSLVVFTPPPATAQASPAPAVLQTLLDLAAFIIAAASTSPSAVALGPHGAPGEMHHVRVRPRPGGASLGRAAGPGDRVARAGRRQRGLPDGWAAGAGGPAGRVGGAG</sequence>
<organism evidence="2 3">
    <name type="scientific">Monosporascus cannonballus</name>
    <dbReference type="NCBI Taxonomy" id="155416"/>
    <lineage>
        <taxon>Eukaryota</taxon>
        <taxon>Fungi</taxon>
        <taxon>Dikarya</taxon>
        <taxon>Ascomycota</taxon>
        <taxon>Pezizomycotina</taxon>
        <taxon>Sordariomycetes</taxon>
        <taxon>Xylariomycetidae</taxon>
        <taxon>Xylariales</taxon>
        <taxon>Xylariales incertae sedis</taxon>
        <taxon>Monosporascus</taxon>
    </lineage>
</organism>
<dbReference type="Proteomes" id="UP000294003">
    <property type="component" value="Unassembled WGS sequence"/>
</dbReference>
<evidence type="ECO:0000313" key="3">
    <source>
        <dbReference type="Proteomes" id="UP000294003"/>
    </source>
</evidence>